<dbReference type="PROSITE" id="PS50287">
    <property type="entry name" value="SRCR_2"/>
    <property type="match status" value="1"/>
</dbReference>
<keyword evidence="7" id="KW-0539">Nucleus</keyword>
<evidence type="ECO:0000256" key="4">
    <source>
        <dbReference type="ARBA" id="ARBA00022737"/>
    </source>
</evidence>
<name>A0A1B7SC98_9ASCO</name>
<dbReference type="GO" id="GO:0005737">
    <property type="term" value="C:cytoplasm"/>
    <property type="evidence" value="ECO:0007669"/>
    <property type="project" value="EnsemblFungi"/>
</dbReference>
<keyword evidence="4" id="KW-0677">Repeat</keyword>
<dbReference type="InterPro" id="IPR049017">
    <property type="entry name" value="Nab2_Znf4"/>
</dbReference>
<dbReference type="Pfam" id="PF21803">
    <property type="entry name" value="Nab2-zf4"/>
    <property type="match status" value="1"/>
</dbReference>
<dbReference type="RefSeq" id="XP_018209074.1">
    <property type="nucleotide sequence ID" value="XM_018354857.1"/>
</dbReference>
<feature type="compositionally biased region" description="Low complexity" evidence="8">
    <location>
        <begin position="88"/>
        <end position="98"/>
    </location>
</feature>
<evidence type="ECO:0000313" key="9">
    <source>
        <dbReference type="EMBL" id="KAH3676595.1"/>
    </source>
</evidence>
<dbReference type="InterPro" id="IPR043094">
    <property type="entry name" value="Nab2/ZC3H14_N_sf"/>
</dbReference>
<dbReference type="Proteomes" id="UP000788993">
    <property type="component" value="Unassembled WGS sequence"/>
</dbReference>
<protein>
    <submittedName>
        <fullName evidence="9">Uncharacterized protein</fullName>
    </submittedName>
</protein>
<dbReference type="GO" id="GO:0000049">
    <property type="term" value="F:tRNA binding"/>
    <property type="evidence" value="ECO:0007669"/>
    <property type="project" value="EnsemblFungi"/>
</dbReference>
<evidence type="ECO:0000256" key="7">
    <source>
        <dbReference type="ARBA" id="ARBA00023242"/>
    </source>
</evidence>
<keyword evidence="3" id="KW-0479">Metal-binding</keyword>
<keyword evidence="6" id="KW-0862">Zinc</keyword>
<reference evidence="9" key="1">
    <citation type="journal article" date="2021" name="Open Biol.">
        <title>Shared evolutionary footprints suggest mitochondrial oxidative damage underlies multiple complex I losses in fungi.</title>
        <authorList>
            <person name="Schikora-Tamarit M.A."/>
            <person name="Marcet-Houben M."/>
            <person name="Nosek J."/>
            <person name="Gabaldon T."/>
        </authorList>
    </citation>
    <scope>NUCLEOTIDE SEQUENCE</scope>
    <source>
        <strain evidence="9">NCAIM Y.01608</strain>
    </source>
</reference>
<sequence length="442" mass="49397">MSTAAQLQLPEETFQQLKQQLSAKLAEMNVTEDSEYVAEFILVLISNDKSPMSIMEELSALFGDIITLEFIQSVFGEIQRLRNGGVAPEEQPQQPIQEPTERQQVRFDEAPPSEGMEGVSRTSAPTGPRSFVERKNGNGISKSANTNGKKNFALKNQKNFMQAMNLAMMNNGQMANFATRKANGRCKDFPHCPNKNCLFMHPTKPCFAYPNCPNAPGTCSYLHPGEDDELMAELEKTRQERLAKLQNGNQNRFMNQVSQQIGMQLQNTGITLCKFGAVCQKELCPFGHPTPANKDAKVIVLQWCTDNKNCADPECQKAHSSPNYKPSEAQSAAAAGPEKTLEQCKFGAYCKNFRCPKRHATSPVICRDGANCTRIDCYFTHPIDEDCKFGVNCKNAKCPYKHPEGRELNLAKKNNVWVNEHVHPSQRPFAVPEDQVMEHAQT</sequence>
<comment type="caution">
    <text evidence="9">The sequence shown here is derived from an EMBL/GenBank/DDBJ whole genome shotgun (WGS) entry which is preliminary data.</text>
</comment>
<dbReference type="GO" id="GO:0016973">
    <property type="term" value="P:poly(A)+ mRNA export from nucleus"/>
    <property type="evidence" value="ECO:0007669"/>
    <property type="project" value="EnsemblFungi"/>
</dbReference>
<dbReference type="Gene3D" id="4.10.1000.40">
    <property type="match status" value="3"/>
</dbReference>
<dbReference type="GO" id="GO:1900152">
    <property type="term" value="P:negative regulation of nuclear-transcribed mRNA catabolic process, deadenylation-dependent decay"/>
    <property type="evidence" value="ECO:0007669"/>
    <property type="project" value="EnsemblFungi"/>
</dbReference>
<dbReference type="GO" id="GO:0008312">
    <property type="term" value="F:7S RNA binding"/>
    <property type="evidence" value="ECO:0007669"/>
    <property type="project" value="EnsemblFungi"/>
</dbReference>
<dbReference type="GO" id="GO:0016020">
    <property type="term" value="C:membrane"/>
    <property type="evidence" value="ECO:0007669"/>
    <property type="project" value="InterPro"/>
</dbReference>
<keyword evidence="10" id="KW-1185">Reference proteome</keyword>
<dbReference type="OrthoDB" id="438553at2759"/>
<evidence type="ECO:0000256" key="6">
    <source>
        <dbReference type="ARBA" id="ARBA00022833"/>
    </source>
</evidence>
<dbReference type="PANTHER" id="PTHR14738:SF29">
    <property type="entry name" value="ZINC FINGER CCCH DOMAIN-CONTAINING PROTEIN 14"/>
    <property type="match status" value="1"/>
</dbReference>
<dbReference type="InterPro" id="IPR048410">
    <property type="entry name" value="Znf-CCCH_2-like_3"/>
</dbReference>
<feature type="region of interest" description="Disordered" evidence="8">
    <location>
        <begin position="85"/>
        <end position="104"/>
    </location>
</feature>
<comment type="similarity">
    <text evidence="2">Belongs to the ZC3H14 family.</text>
</comment>
<dbReference type="Pfam" id="PF11517">
    <property type="entry name" value="Nab2"/>
    <property type="match status" value="1"/>
</dbReference>
<reference evidence="9" key="2">
    <citation type="submission" date="2021-01" db="EMBL/GenBank/DDBJ databases">
        <authorList>
            <person name="Schikora-Tamarit M.A."/>
        </authorList>
    </citation>
    <scope>NUCLEOTIDE SEQUENCE</scope>
    <source>
        <strain evidence="9">NCAIM Y.01608</strain>
    </source>
</reference>
<evidence type="ECO:0000313" key="10">
    <source>
        <dbReference type="Proteomes" id="UP000788993"/>
    </source>
</evidence>
<keyword evidence="5" id="KW-0863">Zinc-finger</keyword>
<evidence type="ECO:0000256" key="3">
    <source>
        <dbReference type="ARBA" id="ARBA00022723"/>
    </source>
</evidence>
<evidence type="ECO:0000256" key="2">
    <source>
        <dbReference type="ARBA" id="ARBA00008423"/>
    </source>
</evidence>
<evidence type="ECO:0000256" key="8">
    <source>
        <dbReference type="SAM" id="MobiDB-lite"/>
    </source>
</evidence>
<dbReference type="Pfam" id="PF21457">
    <property type="entry name" value="zf-CCCH_2-like_3"/>
    <property type="match status" value="1"/>
</dbReference>
<comment type="subcellular location">
    <subcellularLocation>
        <location evidence="1">Nucleus</location>
    </subcellularLocation>
</comment>
<evidence type="ECO:0000256" key="5">
    <source>
        <dbReference type="ARBA" id="ARBA00022771"/>
    </source>
</evidence>
<dbReference type="InterPro" id="IPR001190">
    <property type="entry name" value="SRCR"/>
</dbReference>
<feature type="region of interest" description="Disordered" evidence="8">
    <location>
        <begin position="109"/>
        <end position="148"/>
    </location>
</feature>
<dbReference type="GO" id="GO:0045945">
    <property type="term" value="P:positive regulation of transcription by RNA polymerase III"/>
    <property type="evidence" value="ECO:0007669"/>
    <property type="project" value="EnsemblFungi"/>
</dbReference>
<proteinExistence type="inferred from homology"/>
<dbReference type="Gene3D" id="1.10.340.40">
    <property type="entry name" value="Nuclear abundant poly(A) RNA-bind protein 2, N-terminal domain"/>
    <property type="match status" value="1"/>
</dbReference>
<dbReference type="GO" id="GO:0008143">
    <property type="term" value="F:poly(A) binding"/>
    <property type="evidence" value="ECO:0007669"/>
    <property type="project" value="EnsemblFungi"/>
</dbReference>
<dbReference type="InterPro" id="IPR040366">
    <property type="entry name" value="Nab2/ZC3H14"/>
</dbReference>
<dbReference type="EMBL" id="JAEUBD010000146">
    <property type="protein sequence ID" value="KAH3676595.1"/>
    <property type="molecule type" value="Genomic_DNA"/>
</dbReference>
<dbReference type="GO" id="GO:0008097">
    <property type="term" value="F:5S rRNA binding"/>
    <property type="evidence" value="ECO:0007669"/>
    <property type="project" value="EnsemblFungi"/>
</dbReference>
<organism evidence="9 10">
    <name type="scientific">Ogataea polymorpha</name>
    <dbReference type="NCBI Taxonomy" id="460523"/>
    <lineage>
        <taxon>Eukaryota</taxon>
        <taxon>Fungi</taxon>
        <taxon>Dikarya</taxon>
        <taxon>Ascomycota</taxon>
        <taxon>Saccharomycotina</taxon>
        <taxon>Pichiomycetes</taxon>
        <taxon>Pichiales</taxon>
        <taxon>Pichiaceae</taxon>
        <taxon>Ogataea</taxon>
    </lineage>
</organism>
<dbReference type="GO" id="GO:0160091">
    <property type="term" value="P:spliceosome-depend formation of circular RNA"/>
    <property type="evidence" value="ECO:0007669"/>
    <property type="project" value="EnsemblFungi"/>
</dbReference>
<dbReference type="GO" id="GO:0033204">
    <property type="term" value="F:ribonuclease P RNA binding"/>
    <property type="evidence" value="ECO:0007669"/>
    <property type="project" value="EnsemblFungi"/>
</dbReference>
<dbReference type="GO" id="GO:0008270">
    <property type="term" value="F:zinc ion binding"/>
    <property type="evidence" value="ECO:0007669"/>
    <property type="project" value="UniProtKB-KW"/>
</dbReference>
<dbReference type="GO" id="GO:0005634">
    <property type="term" value="C:nucleus"/>
    <property type="evidence" value="ECO:0007669"/>
    <property type="project" value="UniProtKB-SubCell"/>
</dbReference>
<dbReference type="Pfam" id="PF14608">
    <property type="entry name" value="zf-CCCH_2"/>
    <property type="match status" value="5"/>
</dbReference>
<dbReference type="InterPro" id="IPR021083">
    <property type="entry name" value="Nab2_N"/>
</dbReference>
<accession>A0A1B7SC98</accession>
<gene>
    <name evidence="9" type="ORF">OGATHE_001084</name>
</gene>
<feature type="compositionally biased region" description="Polar residues" evidence="8">
    <location>
        <begin position="138"/>
        <end position="148"/>
    </location>
</feature>
<dbReference type="FunFam" id="4.10.1000.40:FF:000003">
    <property type="entry name" value="Nuclear polyadenylated RNA-binding protein NAB2"/>
    <property type="match status" value="1"/>
</dbReference>
<evidence type="ECO:0000256" key="1">
    <source>
        <dbReference type="ARBA" id="ARBA00004123"/>
    </source>
</evidence>
<dbReference type="PANTHER" id="PTHR14738">
    <property type="entry name" value="ZINC FINGER CCCH DOMAIN-CONTAINING PROTEIN 14"/>
    <property type="match status" value="1"/>
</dbReference>
<dbReference type="AlphaFoldDB" id="A0A1B7SC98"/>